<name>C4FDS9_9BIFI</name>
<keyword evidence="2" id="KW-1185">Reference proteome</keyword>
<accession>C4FDS9</accession>
<proteinExistence type="predicted"/>
<evidence type="ECO:0000313" key="2">
    <source>
        <dbReference type="Proteomes" id="UP000006408"/>
    </source>
</evidence>
<protein>
    <submittedName>
        <fullName evidence="1">Uncharacterized protein</fullName>
    </submittedName>
</protein>
<dbReference type="Proteomes" id="UP000006408">
    <property type="component" value="Unassembled WGS sequence"/>
</dbReference>
<comment type="caution">
    <text evidence="1">The sequence shown here is derived from an EMBL/GenBank/DDBJ whole genome shotgun (WGS) entry which is preliminary data.</text>
</comment>
<organism evidence="1 2">
    <name type="scientific">Bifidobacterium angulatum DSM 20098 = JCM 7096</name>
    <dbReference type="NCBI Taxonomy" id="518635"/>
    <lineage>
        <taxon>Bacteria</taxon>
        <taxon>Bacillati</taxon>
        <taxon>Actinomycetota</taxon>
        <taxon>Actinomycetes</taxon>
        <taxon>Bifidobacteriales</taxon>
        <taxon>Bifidobacteriaceae</taxon>
        <taxon>Bifidobacterium</taxon>
    </lineage>
</organism>
<dbReference type="AlphaFoldDB" id="C4FDS9"/>
<dbReference type="EMBL" id="ABYS02000004">
    <property type="protein sequence ID" value="EEP21109.1"/>
    <property type="molecule type" value="Genomic_DNA"/>
</dbReference>
<dbReference type="HOGENOM" id="CLU_3305432_0_0_11"/>
<reference evidence="1" key="1">
    <citation type="submission" date="2009-04" db="EMBL/GenBank/DDBJ databases">
        <authorList>
            <person name="Weinstock G."/>
            <person name="Sodergren E."/>
            <person name="Clifton S."/>
            <person name="Fulton L."/>
            <person name="Fulton B."/>
            <person name="Courtney L."/>
            <person name="Fronick C."/>
            <person name="Harrison M."/>
            <person name="Strong C."/>
            <person name="Farmer C."/>
            <person name="Delahaunty K."/>
            <person name="Markovic C."/>
            <person name="Hall O."/>
            <person name="Minx P."/>
            <person name="Tomlinson C."/>
            <person name="Mitreva M."/>
            <person name="Nelson J."/>
            <person name="Hou S."/>
            <person name="Wollam A."/>
            <person name="Pepin K.H."/>
            <person name="Johnson M."/>
            <person name="Bhonagiri V."/>
            <person name="Nash W.E."/>
            <person name="Warren W."/>
            <person name="Chinwalla A."/>
            <person name="Mardis E.R."/>
            <person name="Wilson R.K."/>
        </authorList>
    </citation>
    <scope>NUCLEOTIDE SEQUENCE [LARGE SCALE GENOMIC DNA]</scope>
    <source>
        <strain evidence="1">DSM 20098</strain>
    </source>
</reference>
<gene>
    <name evidence="1" type="ORF">BIFANG_02466</name>
</gene>
<sequence length="39" mass="4702">MACFFLQYWLDTSIESENRRGISRMQNDTPRPILNKRIT</sequence>
<evidence type="ECO:0000313" key="1">
    <source>
        <dbReference type="EMBL" id="EEP21109.1"/>
    </source>
</evidence>